<feature type="domain" description="GAG-pre-integrase" evidence="1">
    <location>
        <begin position="130"/>
        <end position="188"/>
    </location>
</feature>
<dbReference type="Pfam" id="PF13976">
    <property type="entry name" value="gag_pre-integrs"/>
    <property type="match status" value="1"/>
</dbReference>
<dbReference type="AlphaFoldDB" id="A0A151IWJ5"/>
<accession>A0A151IWJ5</accession>
<dbReference type="Proteomes" id="UP000078492">
    <property type="component" value="Unassembled WGS sequence"/>
</dbReference>
<keyword evidence="3" id="KW-1185">Reference proteome</keyword>
<dbReference type="InterPro" id="IPR025724">
    <property type="entry name" value="GAG-pre-integrase_dom"/>
</dbReference>
<name>A0A151IWJ5_9HYME</name>
<reference evidence="2 3" key="1">
    <citation type="submission" date="2015-09" db="EMBL/GenBank/DDBJ databases">
        <title>Trachymyrmex cornetzi WGS genome.</title>
        <authorList>
            <person name="Nygaard S."/>
            <person name="Hu H."/>
            <person name="Boomsma J."/>
            <person name="Zhang G."/>
        </authorList>
    </citation>
    <scope>NUCLEOTIDE SEQUENCE [LARGE SCALE GENOMIC DNA]</scope>
    <source>
        <strain evidence="2">Tcor2-1</strain>
        <tissue evidence="2">Whole body</tissue>
    </source>
</reference>
<gene>
    <name evidence="2" type="ORF">ALC57_15645</name>
</gene>
<organism evidence="2 3">
    <name type="scientific">Trachymyrmex cornetzi</name>
    <dbReference type="NCBI Taxonomy" id="471704"/>
    <lineage>
        <taxon>Eukaryota</taxon>
        <taxon>Metazoa</taxon>
        <taxon>Ecdysozoa</taxon>
        <taxon>Arthropoda</taxon>
        <taxon>Hexapoda</taxon>
        <taxon>Insecta</taxon>
        <taxon>Pterygota</taxon>
        <taxon>Neoptera</taxon>
        <taxon>Endopterygota</taxon>
        <taxon>Hymenoptera</taxon>
        <taxon>Apocrita</taxon>
        <taxon>Aculeata</taxon>
        <taxon>Formicoidea</taxon>
        <taxon>Formicidae</taxon>
        <taxon>Myrmicinae</taxon>
        <taxon>Trachymyrmex</taxon>
    </lineage>
</organism>
<evidence type="ECO:0000313" key="3">
    <source>
        <dbReference type="Proteomes" id="UP000078492"/>
    </source>
</evidence>
<dbReference type="EMBL" id="KQ980852">
    <property type="protein sequence ID" value="KYN12194.1"/>
    <property type="molecule type" value="Genomic_DNA"/>
</dbReference>
<sequence>EMKIEEVREVGRNWDKDRKMAVVKLSSMEETREIMKKKSILRDIAERIEDDWTYVSRSTFSNVKQPRKYGKRSAVSSKENQRLSDYVTEARNLAAQLECAGDIGVSDDMLQTIIIEGLPSVKYSGFLRPVTAEVNAAEHKMDKLQLWHERLGHIGLTTMQKLVENNPTVDLSKEDLQKFKCEACIFGKIKRKMFKTREEKQYQGRWFTRMYVELFRQNHTMVPDITSYSRMMPVSIDVSIQFAVRLMY</sequence>
<evidence type="ECO:0000313" key="2">
    <source>
        <dbReference type="EMBL" id="KYN12194.1"/>
    </source>
</evidence>
<protein>
    <recommendedName>
        <fullName evidence="1">GAG-pre-integrase domain-containing protein</fullName>
    </recommendedName>
</protein>
<proteinExistence type="predicted"/>
<evidence type="ECO:0000259" key="1">
    <source>
        <dbReference type="Pfam" id="PF13976"/>
    </source>
</evidence>
<feature type="non-terminal residue" evidence="2">
    <location>
        <position position="1"/>
    </location>
</feature>